<reference evidence="1" key="2">
    <citation type="submission" date="2020-11" db="EMBL/GenBank/DDBJ databases">
        <authorList>
            <person name="McCartney M.A."/>
            <person name="Auch B."/>
            <person name="Kono T."/>
            <person name="Mallez S."/>
            <person name="Becker A."/>
            <person name="Gohl D.M."/>
            <person name="Silverstein K.A.T."/>
            <person name="Koren S."/>
            <person name="Bechman K.B."/>
            <person name="Herman A."/>
            <person name="Abrahante J.E."/>
            <person name="Garbe J."/>
        </authorList>
    </citation>
    <scope>NUCLEOTIDE SEQUENCE</scope>
    <source>
        <strain evidence="1">Duluth1</strain>
        <tissue evidence="1">Whole animal</tissue>
    </source>
</reference>
<evidence type="ECO:0000313" key="1">
    <source>
        <dbReference type="EMBL" id="KAH3831363.1"/>
    </source>
</evidence>
<protein>
    <submittedName>
        <fullName evidence="1">Uncharacterized protein</fullName>
    </submittedName>
</protein>
<gene>
    <name evidence="1" type="ORF">DPMN_104628</name>
</gene>
<proteinExistence type="predicted"/>
<dbReference type="EMBL" id="JAIWYP010000004">
    <property type="protein sequence ID" value="KAH3831363.1"/>
    <property type="molecule type" value="Genomic_DNA"/>
</dbReference>
<accession>A0A9D4K338</accession>
<name>A0A9D4K338_DREPO</name>
<organism evidence="1 2">
    <name type="scientific">Dreissena polymorpha</name>
    <name type="common">Zebra mussel</name>
    <name type="synonym">Mytilus polymorpha</name>
    <dbReference type="NCBI Taxonomy" id="45954"/>
    <lineage>
        <taxon>Eukaryota</taxon>
        <taxon>Metazoa</taxon>
        <taxon>Spiralia</taxon>
        <taxon>Lophotrochozoa</taxon>
        <taxon>Mollusca</taxon>
        <taxon>Bivalvia</taxon>
        <taxon>Autobranchia</taxon>
        <taxon>Heteroconchia</taxon>
        <taxon>Euheterodonta</taxon>
        <taxon>Imparidentia</taxon>
        <taxon>Neoheterodontei</taxon>
        <taxon>Myida</taxon>
        <taxon>Dreissenoidea</taxon>
        <taxon>Dreissenidae</taxon>
        <taxon>Dreissena</taxon>
    </lineage>
</organism>
<evidence type="ECO:0000313" key="2">
    <source>
        <dbReference type="Proteomes" id="UP000828390"/>
    </source>
</evidence>
<sequence>MQYFQVKSRPTLLFKVIITELDLPAAHIADWSPPRSALHTCRGFTPTIKSASLYITRSTWYRNPSGLLEPWTTTEPYSGYLPTVECQETRRLTN</sequence>
<dbReference type="AlphaFoldDB" id="A0A9D4K338"/>
<reference evidence="1" key="1">
    <citation type="journal article" date="2019" name="bioRxiv">
        <title>The Genome of the Zebra Mussel, Dreissena polymorpha: A Resource for Invasive Species Research.</title>
        <authorList>
            <person name="McCartney M.A."/>
            <person name="Auch B."/>
            <person name="Kono T."/>
            <person name="Mallez S."/>
            <person name="Zhang Y."/>
            <person name="Obille A."/>
            <person name="Becker A."/>
            <person name="Abrahante J.E."/>
            <person name="Garbe J."/>
            <person name="Badalamenti J.P."/>
            <person name="Herman A."/>
            <person name="Mangelson H."/>
            <person name="Liachko I."/>
            <person name="Sullivan S."/>
            <person name="Sone E.D."/>
            <person name="Koren S."/>
            <person name="Silverstein K.A.T."/>
            <person name="Beckman K.B."/>
            <person name="Gohl D.M."/>
        </authorList>
    </citation>
    <scope>NUCLEOTIDE SEQUENCE</scope>
    <source>
        <strain evidence="1">Duluth1</strain>
        <tissue evidence="1">Whole animal</tissue>
    </source>
</reference>
<dbReference type="Proteomes" id="UP000828390">
    <property type="component" value="Unassembled WGS sequence"/>
</dbReference>
<keyword evidence="2" id="KW-1185">Reference proteome</keyword>
<comment type="caution">
    <text evidence="1">The sequence shown here is derived from an EMBL/GenBank/DDBJ whole genome shotgun (WGS) entry which is preliminary data.</text>
</comment>